<dbReference type="OrthoDB" id="4640879at2"/>
<evidence type="ECO:0000313" key="2">
    <source>
        <dbReference type="EMBL" id="SDT79437.1"/>
    </source>
</evidence>
<dbReference type="EMBL" id="LT629758">
    <property type="protein sequence ID" value="SDT79437.1"/>
    <property type="molecule type" value="Genomic_DNA"/>
</dbReference>
<reference evidence="2 3" key="1">
    <citation type="submission" date="2016-10" db="EMBL/GenBank/DDBJ databases">
        <authorList>
            <person name="de Groot N.N."/>
        </authorList>
    </citation>
    <scope>NUCLEOTIDE SEQUENCE [LARGE SCALE GENOMIC DNA]</scope>
    <source>
        <strain evidence="2 3">DSM 43941</strain>
    </source>
</reference>
<keyword evidence="1" id="KW-0472">Membrane</keyword>
<evidence type="ECO:0000256" key="1">
    <source>
        <dbReference type="SAM" id="Phobius"/>
    </source>
</evidence>
<proteinExistence type="predicted"/>
<organism evidence="2 3">
    <name type="scientific">Actinoplanes derwentensis</name>
    <dbReference type="NCBI Taxonomy" id="113562"/>
    <lineage>
        <taxon>Bacteria</taxon>
        <taxon>Bacillati</taxon>
        <taxon>Actinomycetota</taxon>
        <taxon>Actinomycetes</taxon>
        <taxon>Micromonosporales</taxon>
        <taxon>Micromonosporaceae</taxon>
        <taxon>Actinoplanes</taxon>
    </lineage>
</organism>
<dbReference type="STRING" id="113562.SAMN04489716_8786"/>
<keyword evidence="3" id="KW-1185">Reference proteome</keyword>
<gene>
    <name evidence="2" type="ORF">SAMN04489716_8786</name>
</gene>
<keyword evidence="1" id="KW-1133">Transmembrane helix</keyword>
<evidence type="ECO:0008006" key="4">
    <source>
        <dbReference type="Google" id="ProtNLM"/>
    </source>
</evidence>
<keyword evidence="1" id="KW-0812">Transmembrane</keyword>
<feature type="transmembrane region" description="Helical" evidence="1">
    <location>
        <begin position="47"/>
        <end position="66"/>
    </location>
</feature>
<dbReference type="RefSeq" id="WP_092555018.1">
    <property type="nucleotide sequence ID" value="NZ_BOMJ01000002.1"/>
</dbReference>
<accession>A0A1H2DA27</accession>
<dbReference type="AlphaFoldDB" id="A0A1H2DA27"/>
<evidence type="ECO:0000313" key="3">
    <source>
        <dbReference type="Proteomes" id="UP000198688"/>
    </source>
</evidence>
<sequence length="90" mass="9126">MVKHESESPRLMGWLAMSLGLLAITIGGVWTLQGLDYLGTGLMSGKTLWAAVGGALIAVGLLLVVLGMRRRTAAGQNPGGPGDTAGPNPG</sequence>
<feature type="transmembrane region" description="Helical" evidence="1">
    <location>
        <begin position="12"/>
        <end position="35"/>
    </location>
</feature>
<dbReference type="Proteomes" id="UP000198688">
    <property type="component" value="Chromosome I"/>
</dbReference>
<protein>
    <recommendedName>
        <fullName evidence="4">LPXTG-motif cell wall anchor domain-containing protein</fullName>
    </recommendedName>
</protein>
<name>A0A1H2DA27_9ACTN</name>